<dbReference type="Proteomes" id="UP001138768">
    <property type="component" value="Unassembled WGS sequence"/>
</dbReference>
<accession>A0A9X1B544</accession>
<feature type="region of interest" description="Disordered" evidence="1">
    <location>
        <begin position="1"/>
        <end position="21"/>
    </location>
</feature>
<sequence>MNPLRHSGRDDGFLNPAPGLIPQQSALTVHVPLEPTPAMRELGRAIEAEHAELGPPIRCAGYPMRAR</sequence>
<dbReference type="AlphaFoldDB" id="A0A9X1B544"/>
<name>A0A9X1B544_9GAMM</name>
<organism evidence="2 3">
    <name type="scientific">Lamprobacter modestohalophilus</name>
    <dbReference type="NCBI Taxonomy" id="1064514"/>
    <lineage>
        <taxon>Bacteria</taxon>
        <taxon>Pseudomonadati</taxon>
        <taxon>Pseudomonadota</taxon>
        <taxon>Gammaproteobacteria</taxon>
        <taxon>Chromatiales</taxon>
        <taxon>Chromatiaceae</taxon>
        <taxon>Lamprobacter</taxon>
    </lineage>
</organism>
<dbReference type="RefSeq" id="WP_200246675.1">
    <property type="nucleotide sequence ID" value="NZ_NRRY01000032.1"/>
</dbReference>
<protein>
    <submittedName>
        <fullName evidence="2">Uncharacterized protein</fullName>
    </submittedName>
</protein>
<evidence type="ECO:0000313" key="2">
    <source>
        <dbReference type="EMBL" id="MBK1620145.1"/>
    </source>
</evidence>
<keyword evidence="3" id="KW-1185">Reference proteome</keyword>
<comment type="caution">
    <text evidence="2">The sequence shown here is derived from an EMBL/GenBank/DDBJ whole genome shotgun (WGS) entry which is preliminary data.</text>
</comment>
<evidence type="ECO:0000256" key="1">
    <source>
        <dbReference type="SAM" id="MobiDB-lite"/>
    </source>
</evidence>
<evidence type="ECO:0000313" key="3">
    <source>
        <dbReference type="Proteomes" id="UP001138768"/>
    </source>
</evidence>
<dbReference type="EMBL" id="NRRY01000032">
    <property type="protein sequence ID" value="MBK1620145.1"/>
    <property type="molecule type" value="Genomic_DNA"/>
</dbReference>
<proteinExistence type="predicted"/>
<reference evidence="2 3" key="1">
    <citation type="journal article" date="2020" name="Microorganisms">
        <title>Osmotic Adaptation and Compatible Solute Biosynthesis of Phototrophic Bacteria as Revealed from Genome Analyses.</title>
        <authorList>
            <person name="Imhoff J.F."/>
            <person name="Rahn T."/>
            <person name="Kunzel S."/>
            <person name="Keller A."/>
            <person name="Neulinger S.C."/>
        </authorList>
    </citation>
    <scope>NUCLEOTIDE SEQUENCE [LARGE SCALE GENOMIC DNA]</scope>
    <source>
        <strain evidence="2 3">DSM 25653</strain>
    </source>
</reference>
<gene>
    <name evidence="2" type="ORF">CKO42_17185</name>
</gene>